<dbReference type="AlphaFoldDB" id="A0A8D9HJF7"/>
<dbReference type="EMBL" id="LS974623">
    <property type="protein sequence ID" value="CAG7900643.1"/>
    <property type="molecule type" value="Genomic_DNA"/>
</dbReference>
<organism evidence="1 2">
    <name type="scientific">Brassica campestris</name>
    <name type="common">Field mustard</name>
    <dbReference type="NCBI Taxonomy" id="3711"/>
    <lineage>
        <taxon>Eukaryota</taxon>
        <taxon>Viridiplantae</taxon>
        <taxon>Streptophyta</taxon>
        <taxon>Embryophyta</taxon>
        <taxon>Tracheophyta</taxon>
        <taxon>Spermatophyta</taxon>
        <taxon>Magnoliopsida</taxon>
        <taxon>eudicotyledons</taxon>
        <taxon>Gunneridae</taxon>
        <taxon>Pentapetalae</taxon>
        <taxon>rosids</taxon>
        <taxon>malvids</taxon>
        <taxon>Brassicales</taxon>
        <taxon>Brassicaceae</taxon>
        <taxon>Brassiceae</taxon>
        <taxon>Brassica</taxon>
    </lineage>
</organism>
<sequence length="156" mass="17586">MLRQRGIWGGGRSERAKKGMNRGIESSLVQASSSYLNDMDLIGFTESQLLSVRKNYLIVLGTHTQSVFCRTSVSKATLATHISIKRLMQWYFCSTSKYLMVKLHIHVDWSLKTLETLPVPTLLRGYAEVELLSISELNEFIITAQPQVVSCGDEQC</sequence>
<reference evidence="1 2" key="1">
    <citation type="submission" date="2021-07" db="EMBL/GenBank/DDBJ databases">
        <authorList>
            <consortium name="Genoscope - CEA"/>
            <person name="William W."/>
        </authorList>
    </citation>
    <scope>NUCLEOTIDE SEQUENCE [LARGE SCALE GENOMIC DNA]</scope>
</reference>
<name>A0A8D9HJF7_BRACM</name>
<accession>A0A8D9HJF7</accession>
<evidence type="ECO:0000313" key="1">
    <source>
        <dbReference type="EMBL" id="CAG7900643.1"/>
    </source>
</evidence>
<dbReference type="Proteomes" id="UP000694005">
    <property type="component" value="Chromosome A07"/>
</dbReference>
<evidence type="ECO:0000313" key="2">
    <source>
        <dbReference type="Proteomes" id="UP000694005"/>
    </source>
</evidence>
<gene>
    <name evidence="1" type="ORF">BRAPAZ1V2_A07P02870.2</name>
</gene>
<dbReference type="Gramene" id="A07p02870.2_BraZ1">
    <property type="protein sequence ID" value="A07p02870.2_BraZ1.CDS"/>
    <property type="gene ID" value="A07g02870.2_BraZ1"/>
</dbReference>
<proteinExistence type="predicted"/>
<protein>
    <submittedName>
        <fullName evidence="1">Uncharacterized protein</fullName>
    </submittedName>
</protein>